<keyword evidence="2" id="KW-0812">Transmembrane</keyword>
<sequence>TVAVPGPGHGHGGGGGHGAALDPEELRYAPRPPKRFPWLRRIAVLAVILALIVGGGWFAYAWTQNQYYVGTDGDYVAIFKGVDEDIPGLTLSKVYEKQTLQVDKLPTYSREQVESNIRADDLPGARTIVNELERAAAECAARAKPTPTPKPSTPPATVPPASTPPKPPATVPATTPSATPTPGTVNPDDCDGVR</sequence>
<keyword evidence="2" id="KW-1133">Transmembrane helix</keyword>
<evidence type="ECO:0000256" key="2">
    <source>
        <dbReference type="SAM" id="Phobius"/>
    </source>
</evidence>
<feature type="transmembrane region" description="Helical" evidence="2">
    <location>
        <begin position="42"/>
        <end position="62"/>
    </location>
</feature>
<dbReference type="AlphaFoldDB" id="A0A4R4X0S0"/>
<evidence type="ECO:0000313" key="4">
    <source>
        <dbReference type="Proteomes" id="UP000295172"/>
    </source>
</evidence>
<evidence type="ECO:0000313" key="3">
    <source>
        <dbReference type="EMBL" id="TDD23773.1"/>
    </source>
</evidence>
<name>A0A4R4X0S0_9ACTN</name>
<dbReference type="Proteomes" id="UP000295172">
    <property type="component" value="Unassembled WGS sequence"/>
</dbReference>
<organism evidence="3 4">
    <name type="scientific">Kribbella turkmenica</name>
    <dbReference type="NCBI Taxonomy" id="2530375"/>
    <lineage>
        <taxon>Bacteria</taxon>
        <taxon>Bacillati</taxon>
        <taxon>Actinomycetota</taxon>
        <taxon>Actinomycetes</taxon>
        <taxon>Propionibacteriales</taxon>
        <taxon>Kribbellaceae</taxon>
        <taxon>Kribbella</taxon>
    </lineage>
</organism>
<feature type="compositionally biased region" description="Low complexity" evidence="1">
    <location>
        <begin position="171"/>
        <end position="182"/>
    </location>
</feature>
<keyword evidence="2" id="KW-0472">Membrane</keyword>
<feature type="compositionally biased region" description="Gly residues" evidence="1">
    <location>
        <begin position="7"/>
        <end position="18"/>
    </location>
</feature>
<proteinExistence type="predicted"/>
<keyword evidence="4" id="KW-1185">Reference proteome</keyword>
<evidence type="ECO:0000256" key="1">
    <source>
        <dbReference type="SAM" id="MobiDB-lite"/>
    </source>
</evidence>
<feature type="region of interest" description="Disordered" evidence="1">
    <location>
        <begin position="1"/>
        <end position="23"/>
    </location>
</feature>
<protein>
    <submittedName>
        <fullName evidence="3">Serine/threonine-protein phosphatase</fullName>
    </submittedName>
</protein>
<gene>
    <name evidence="3" type="ORF">E1218_17205</name>
</gene>
<dbReference type="EMBL" id="SMKR01000069">
    <property type="protein sequence ID" value="TDD23773.1"/>
    <property type="molecule type" value="Genomic_DNA"/>
</dbReference>
<reference evidence="3 4" key="1">
    <citation type="submission" date="2019-02" db="EMBL/GenBank/DDBJ databases">
        <title>Draft genome sequences of novel Actinobacteria.</title>
        <authorList>
            <person name="Sahin N."/>
            <person name="Ay H."/>
            <person name="Saygin H."/>
        </authorList>
    </citation>
    <scope>NUCLEOTIDE SEQUENCE [LARGE SCALE GENOMIC DNA]</scope>
    <source>
        <strain evidence="3 4">16K104</strain>
    </source>
</reference>
<accession>A0A4R4X0S0</accession>
<feature type="compositionally biased region" description="Pro residues" evidence="1">
    <location>
        <begin position="146"/>
        <end position="170"/>
    </location>
</feature>
<comment type="caution">
    <text evidence="3">The sequence shown here is derived from an EMBL/GenBank/DDBJ whole genome shotgun (WGS) entry which is preliminary data.</text>
</comment>
<feature type="region of interest" description="Disordered" evidence="1">
    <location>
        <begin position="138"/>
        <end position="194"/>
    </location>
</feature>
<feature type="non-terminal residue" evidence="3">
    <location>
        <position position="1"/>
    </location>
</feature>